<keyword evidence="2" id="KW-0732">Signal</keyword>
<feature type="signal peptide" evidence="2">
    <location>
        <begin position="1"/>
        <end position="21"/>
    </location>
</feature>
<dbReference type="InterPro" id="IPR036116">
    <property type="entry name" value="FN3_sf"/>
</dbReference>
<dbReference type="InterPro" id="IPR003961">
    <property type="entry name" value="FN3_dom"/>
</dbReference>
<dbReference type="FunFam" id="2.60.40.10:FF:000369">
    <property type="entry name" value="Protein tyrosine phosphatase, receptor type B"/>
    <property type="match status" value="10"/>
</dbReference>
<dbReference type="GO" id="GO:0043235">
    <property type="term" value="C:receptor complex"/>
    <property type="evidence" value="ECO:0007669"/>
    <property type="project" value="TreeGrafter"/>
</dbReference>
<feature type="domain" description="Fibronectin type-III" evidence="3">
    <location>
        <begin position="666"/>
        <end position="753"/>
    </location>
</feature>
<dbReference type="InterPro" id="IPR050713">
    <property type="entry name" value="RTP_Phos/Ushers"/>
</dbReference>
<dbReference type="Ensembl" id="ENSCCRT00015117060.1">
    <property type="protein sequence ID" value="ENSCCRP00015113474.1"/>
    <property type="gene ID" value="ENSCCRG00015044766.1"/>
</dbReference>
<feature type="chain" id="PRO_5034169346" evidence="2">
    <location>
        <begin position="22"/>
        <end position="1424"/>
    </location>
</feature>
<dbReference type="PANTHER" id="PTHR46957">
    <property type="entry name" value="CYTOKINE RECEPTOR"/>
    <property type="match status" value="1"/>
</dbReference>
<feature type="domain" description="Fibronectin type-III" evidence="3">
    <location>
        <begin position="490"/>
        <end position="576"/>
    </location>
</feature>
<proteinExistence type="predicted"/>
<dbReference type="Pfam" id="PF00041">
    <property type="entry name" value="fn3"/>
    <property type="match status" value="11"/>
</dbReference>
<evidence type="ECO:0000313" key="5">
    <source>
        <dbReference type="Proteomes" id="UP000694700"/>
    </source>
</evidence>
<dbReference type="CDD" id="cd00063">
    <property type="entry name" value="FN3"/>
    <property type="match status" value="5"/>
</dbReference>
<dbReference type="Gene3D" id="2.80.10.50">
    <property type="match status" value="1"/>
</dbReference>
<evidence type="ECO:0000313" key="4">
    <source>
        <dbReference type="Ensembl" id="ENSCCRP00015113474.1"/>
    </source>
</evidence>
<dbReference type="SMART" id="SM00060">
    <property type="entry name" value="FN3"/>
    <property type="match status" value="12"/>
</dbReference>
<evidence type="ECO:0000256" key="2">
    <source>
        <dbReference type="SAM" id="SignalP"/>
    </source>
</evidence>
<name>A0A8C2GRW1_CYPCA</name>
<dbReference type="InterPro" id="IPR035992">
    <property type="entry name" value="Ricin_B-like_lectins"/>
</dbReference>
<dbReference type="GO" id="GO:0045296">
    <property type="term" value="F:cadherin binding"/>
    <property type="evidence" value="ECO:0007669"/>
    <property type="project" value="TreeGrafter"/>
</dbReference>
<feature type="compositionally biased region" description="Polar residues" evidence="1">
    <location>
        <begin position="199"/>
        <end position="218"/>
    </location>
</feature>
<protein>
    <submittedName>
        <fullName evidence="4">Protein tyrosine phosphatase receptor type B</fullName>
    </submittedName>
</protein>
<feature type="compositionally biased region" description="Polar residues" evidence="1">
    <location>
        <begin position="276"/>
        <end position="295"/>
    </location>
</feature>
<feature type="region of interest" description="Disordered" evidence="1">
    <location>
        <begin position="199"/>
        <end position="252"/>
    </location>
</feature>
<dbReference type="SUPFAM" id="SSF50370">
    <property type="entry name" value="Ricin B-like lectins"/>
    <property type="match status" value="1"/>
</dbReference>
<dbReference type="PROSITE" id="PS50231">
    <property type="entry name" value="RICIN_B_LECTIN"/>
    <property type="match status" value="1"/>
</dbReference>
<dbReference type="GO" id="GO:0001525">
    <property type="term" value="P:angiogenesis"/>
    <property type="evidence" value="ECO:0007669"/>
    <property type="project" value="TreeGrafter"/>
</dbReference>
<dbReference type="PROSITE" id="PS50853">
    <property type="entry name" value="FN3"/>
    <property type="match status" value="8"/>
</dbReference>
<organism evidence="4 5">
    <name type="scientific">Cyprinus carpio</name>
    <name type="common">Common carp</name>
    <dbReference type="NCBI Taxonomy" id="7962"/>
    <lineage>
        <taxon>Eukaryota</taxon>
        <taxon>Metazoa</taxon>
        <taxon>Chordata</taxon>
        <taxon>Craniata</taxon>
        <taxon>Vertebrata</taxon>
        <taxon>Euteleostomi</taxon>
        <taxon>Actinopterygii</taxon>
        <taxon>Neopterygii</taxon>
        <taxon>Teleostei</taxon>
        <taxon>Ostariophysi</taxon>
        <taxon>Cypriniformes</taxon>
        <taxon>Cyprinidae</taxon>
        <taxon>Cyprininae</taxon>
        <taxon>Cyprinus</taxon>
    </lineage>
</organism>
<accession>A0A8C2GRW1</accession>
<sequence>ELNWFYLIVFLSGFLVAHVDTGLCLSTNRSVVVLRKCDETSSSQQWVWTSGSRLNHTLMSRCLWANQNSDVPHHARLVKLSDCHTAPAWSCYHHRGVFGLAETPMFLKKQGERVVVRFGQRYSNWSMMTVDSEGRLVSTSLCPSTGQLTVSHHINTHSYICSHVSSQLTFELIPLLLACYNVMEQTHNPLTPQTEFTISTTDAEPSGSSDFHTGPSETHSTDADPTLTKSSTSSVPVSNTDEEWTNATTRSPEIIKDVQTLLPFKTRTSRAITEDLPSTDTRATPNTATGSAETRAHATSNMFVVRAAPAPVTSLTLQSNGSQDALKAAWIPAVGRVESYQLSLSPSISSQQDLILPPNTTQWVFSGLTPGKDYQVLVKTKSGELTAETRTTGRTAPGWAAHLRLEALDERTLRLSWSAPAGDWDFYRVLLFNGSSVLMNRTVDRSLVEFNFTDGTLIPGRLYRAAVSVESGYLSSTADCHERLGVLLVSSNQLSVRHSTETSLSAVWSHPVGEWDNYTVLLKDGDVTVDTQTLSRGVQECSFNKLMPGHTYMITVTTNSGDRSSSAHVSGRTVPAQVTQLRVSNQGSTEALQVSWDGAAGEVDLYRLLLIHNSVVMKNESVPPNVTSYHFQGLRSGALYRTVLTTVHRGDLSRQTVADGRTVPAAVRDVTVSNNGRMDFLSVSWRAAEGDVDSYSVTLRDQERTIHTLTVSRLTTECVFKSLVSGRLYNISISTRSGEYEKHTVVQERTQPATALNPTATHMARDDRLKVYWRHAAGDFDYYHVSIKHNNIFQQNKTVPKTQNECVFSGLVPGRLYTVIVSTWSGKYESSVSTHGRTLPAGVQNLTLADSGTEDLLVTWVSAPGDVDHYEVQLLFNDMKVFPPITLNSSTNRYLLSSLTPGRLYKIVVSTFSGPNLSVQFIKGRTVPSKVKNILISNAGQSSSLRVNWTPGQGDVDHYAVSLSQTGGQAEERSIPKHVHEISFQGLLPGQQYMITVTSVCGSLINNSTATGRTVPSSVSALQVEDQRSTSSLLVSWQAGRGVYDGYQLQLLDERGSLVANSSQTAEASQQYFRQLTPGKKYRVVMQTTSGGISSKAVIAEGRTYPAIVNNLSVISNTTTSLSFRWDLPDGEFDGFDVFLYTGDESLQDQKTGMMNMQDCSFQNLQPGTQYKVVVLTRSGDQTNDTSIWARTVPAAVTFLCADNRRSSESLWLSWKQAGGEVSSYTLLIYNPDGTQQEEQSLGPESRSYTFQRLVAGRLYQAVVLTHSGDQTNMATTTGRTDPRPPISFSFGEINNTSLEITWSVPENTDYDDFDLQWSPRDHLSVFNPYHSPTSGNRILKGMYPGRQYNISLRTVSGAGTSNPTYSSPVHRSIRTSQWSTRHTCIRISLSVIPTGNSMSKPGFLIISPERLLVTRIISVWTRS</sequence>
<feature type="domain" description="Fibronectin type-III" evidence="3">
    <location>
        <begin position="311"/>
        <end position="398"/>
    </location>
</feature>
<dbReference type="Proteomes" id="UP000694700">
    <property type="component" value="Unplaced"/>
</dbReference>
<dbReference type="SUPFAM" id="SSF49265">
    <property type="entry name" value="Fibronectin type III"/>
    <property type="match status" value="11"/>
</dbReference>
<dbReference type="Gene3D" id="2.60.40.10">
    <property type="entry name" value="Immunoglobulins"/>
    <property type="match status" value="11"/>
</dbReference>
<reference evidence="4" key="1">
    <citation type="submission" date="2025-08" db="UniProtKB">
        <authorList>
            <consortium name="Ensembl"/>
        </authorList>
    </citation>
    <scope>IDENTIFICATION</scope>
</reference>
<evidence type="ECO:0000256" key="1">
    <source>
        <dbReference type="SAM" id="MobiDB-lite"/>
    </source>
</evidence>
<feature type="region of interest" description="Disordered" evidence="1">
    <location>
        <begin position="269"/>
        <end position="295"/>
    </location>
</feature>
<evidence type="ECO:0000259" key="3">
    <source>
        <dbReference type="PROSITE" id="PS50853"/>
    </source>
</evidence>
<feature type="compositionally biased region" description="Polar residues" evidence="1">
    <location>
        <begin position="227"/>
        <end position="251"/>
    </location>
</feature>
<dbReference type="InterPro" id="IPR013783">
    <property type="entry name" value="Ig-like_fold"/>
</dbReference>
<feature type="domain" description="Fibronectin type-III" evidence="3">
    <location>
        <begin position="754"/>
        <end position="841"/>
    </location>
</feature>
<feature type="domain" description="Fibronectin type-III" evidence="3">
    <location>
        <begin position="927"/>
        <end position="1017"/>
    </location>
</feature>
<feature type="domain" description="Fibronectin type-III" evidence="3">
    <location>
        <begin position="1285"/>
        <end position="1376"/>
    </location>
</feature>
<feature type="domain" description="Fibronectin type-III" evidence="3">
    <location>
        <begin position="1018"/>
        <end position="1107"/>
    </location>
</feature>
<feature type="domain" description="Fibronectin type-III" evidence="3">
    <location>
        <begin position="1108"/>
        <end position="1198"/>
    </location>
</feature>
<dbReference type="PANTHER" id="PTHR46957:SF2">
    <property type="entry name" value="RECEPTOR-TYPE TYROSINE-PROTEIN PHOSPHATASE BETA"/>
    <property type="match status" value="1"/>
</dbReference>